<dbReference type="InterPro" id="IPR001451">
    <property type="entry name" value="Hexapep"/>
</dbReference>
<sequence length="193" mass="20475">MAKNKFEASRRGALSAITRELRVTWTSGLAHAIVRRRGFPRAFRSRALRLLGADIASSALINGHVSIAGRAKLVIGPRTFVNEGTYFDLAAATEIGSDCAIGYEVMFITATHRPGTTTRRAGPVDVRPISVGDGTWVGARATILPGVKIGEGCIIAAGAVVTKDCEPHTLHAGVPARSIRALEHDPVDTEVEP</sequence>
<accession>A0ABX0TAK8</accession>
<evidence type="ECO:0000313" key="2">
    <source>
        <dbReference type="Proteomes" id="UP001318300"/>
    </source>
</evidence>
<keyword evidence="1" id="KW-0808">Transferase</keyword>
<dbReference type="CDD" id="cd04647">
    <property type="entry name" value="LbH_MAT_like"/>
    <property type="match status" value="1"/>
</dbReference>
<keyword evidence="2" id="KW-1185">Reference proteome</keyword>
<reference evidence="1 2" key="1">
    <citation type="submission" date="2020-03" db="EMBL/GenBank/DDBJ databases">
        <title>Above-ground endophytic microbial communities from plants in different locations in the United States.</title>
        <authorList>
            <person name="Frank C."/>
        </authorList>
    </citation>
    <scope>NUCLEOTIDE SEQUENCE [LARGE SCALE GENOMIC DNA]</scope>
    <source>
        <strain evidence="1 2">WW7</strain>
    </source>
</reference>
<evidence type="ECO:0000313" key="1">
    <source>
        <dbReference type="EMBL" id="NII40835.1"/>
    </source>
</evidence>
<dbReference type="SUPFAM" id="SSF51161">
    <property type="entry name" value="Trimeric LpxA-like enzymes"/>
    <property type="match status" value="1"/>
</dbReference>
<name>A0ABX0TAK8_9MICO</name>
<dbReference type="RefSeq" id="WP_166779906.1">
    <property type="nucleotide sequence ID" value="NZ_JAAOYO010000002.1"/>
</dbReference>
<protein>
    <submittedName>
        <fullName evidence="1">Maltose O-acetyltransferase</fullName>
        <ecNumber evidence="1">2.3.1.79</ecNumber>
    </submittedName>
</protein>
<comment type="caution">
    <text evidence="1">The sequence shown here is derived from an EMBL/GenBank/DDBJ whole genome shotgun (WGS) entry which is preliminary data.</text>
</comment>
<dbReference type="Pfam" id="PF00132">
    <property type="entry name" value="Hexapep"/>
    <property type="match status" value="1"/>
</dbReference>
<dbReference type="GO" id="GO:0008925">
    <property type="term" value="F:maltose O-acetyltransferase activity"/>
    <property type="evidence" value="ECO:0007669"/>
    <property type="project" value="UniProtKB-EC"/>
</dbReference>
<gene>
    <name evidence="1" type="ORF">E9228_001471</name>
</gene>
<dbReference type="InterPro" id="IPR051159">
    <property type="entry name" value="Hexapeptide_acetyltransf"/>
</dbReference>
<dbReference type="Proteomes" id="UP001318300">
    <property type="component" value="Unassembled WGS sequence"/>
</dbReference>
<dbReference type="InterPro" id="IPR011004">
    <property type="entry name" value="Trimer_LpxA-like_sf"/>
</dbReference>
<dbReference type="EC" id="2.3.1.79" evidence="1"/>
<dbReference type="EMBL" id="JAAOYO010000002">
    <property type="protein sequence ID" value="NII40835.1"/>
    <property type="molecule type" value="Genomic_DNA"/>
</dbReference>
<keyword evidence="1" id="KW-0012">Acyltransferase</keyword>
<proteinExistence type="predicted"/>
<dbReference type="Gene3D" id="2.160.10.10">
    <property type="entry name" value="Hexapeptide repeat proteins"/>
    <property type="match status" value="1"/>
</dbReference>
<organism evidence="1 2">
    <name type="scientific">Curtobacterium salicis</name>
    <dbReference type="NCBI Taxonomy" id="1779862"/>
    <lineage>
        <taxon>Bacteria</taxon>
        <taxon>Bacillati</taxon>
        <taxon>Actinomycetota</taxon>
        <taxon>Actinomycetes</taxon>
        <taxon>Micrococcales</taxon>
        <taxon>Microbacteriaceae</taxon>
        <taxon>Curtobacterium</taxon>
    </lineage>
</organism>
<dbReference type="PANTHER" id="PTHR23416">
    <property type="entry name" value="SIALIC ACID SYNTHASE-RELATED"/>
    <property type="match status" value="1"/>
</dbReference>